<evidence type="ECO:0000313" key="13">
    <source>
        <dbReference type="Proteomes" id="UP000004671"/>
    </source>
</evidence>
<feature type="transmembrane region" description="Helical" evidence="10">
    <location>
        <begin position="29"/>
        <end position="49"/>
    </location>
</feature>
<dbReference type="HOGENOM" id="CLU_012893_5_3_0"/>
<evidence type="ECO:0000256" key="8">
    <source>
        <dbReference type="ARBA" id="ARBA00023136"/>
    </source>
</evidence>
<proteinExistence type="predicted"/>
<dbReference type="GO" id="GO:0015297">
    <property type="term" value="F:antiporter activity"/>
    <property type="evidence" value="ECO:0007669"/>
    <property type="project" value="UniProtKB-KW"/>
</dbReference>
<dbReference type="EMBL" id="CP018099">
    <property type="protein sequence ID" value="APF20699.1"/>
    <property type="molecule type" value="Genomic_DNA"/>
</dbReference>
<name>H1XX65_CALAY</name>
<evidence type="ECO:0000256" key="10">
    <source>
        <dbReference type="SAM" id="Phobius"/>
    </source>
</evidence>
<evidence type="ECO:0000313" key="14">
    <source>
        <dbReference type="Proteomes" id="UP000183868"/>
    </source>
</evidence>
<keyword evidence="6 10" id="KW-1133">Transmembrane helix</keyword>
<dbReference type="FunCoup" id="H1XX65">
    <property type="interactions" value="82"/>
</dbReference>
<evidence type="ECO:0000256" key="9">
    <source>
        <dbReference type="ARBA" id="ARBA00031636"/>
    </source>
</evidence>
<evidence type="ECO:0000256" key="2">
    <source>
        <dbReference type="ARBA" id="ARBA00022448"/>
    </source>
</evidence>
<keyword evidence="4" id="KW-1003">Cell membrane</keyword>
<evidence type="ECO:0000256" key="1">
    <source>
        <dbReference type="ARBA" id="ARBA00004651"/>
    </source>
</evidence>
<dbReference type="Proteomes" id="UP000004671">
    <property type="component" value="Chromosome"/>
</dbReference>
<dbReference type="EMBL" id="CM001402">
    <property type="protein sequence ID" value="EHO40802.1"/>
    <property type="molecule type" value="Genomic_DNA"/>
</dbReference>
<feature type="transmembrane region" description="Helical" evidence="10">
    <location>
        <begin position="55"/>
        <end position="78"/>
    </location>
</feature>
<accession>H1XX65</accession>
<dbReference type="InterPro" id="IPR048279">
    <property type="entry name" value="MdtK-like"/>
</dbReference>
<keyword evidence="5 10" id="KW-0812">Transmembrane</keyword>
<gene>
    <name evidence="11" type="ORF">Cabys_3954</name>
    <name evidence="12" type="ORF">Calab_1176</name>
</gene>
<dbReference type="NCBIfam" id="TIGR00797">
    <property type="entry name" value="matE"/>
    <property type="match status" value="1"/>
</dbReference>
<evidence type="ECO:0000313" key="12">
    <source>
        <dbReference type="EMBL" id="EHO40802.1"/>
    </source>
</evidence>
<feature type="transmembrane region" description="Helical" evidence="10">
    <location>
        <begin position="388"/>
        <end position="412"/>
    </location>
</feature>
<dbReference type="Pfam" id="PF01554">
    <property type="entry name" value="MatE"/>
    <property type="match status" value="2"/>
</dbReference>
<feature type="transmembrane region" description="Helical" evidence="10">
    <location>
        <begin position="252"/>
        <end position="276"/>
    </location>
</feature>
<dbReference type="Proteomes" id="UP000183868">
    <property type="component" value="Chromosome"/>
</dbReference>
<dbReference type="STRING" id="880073.Cabys_3954"/>
<evidence type="ECO:0000256" key="3">
    <source>
        <dbReference type="ARBA" id="ARBA00022449"/>
    </source>
</evidence>
<keyword evidence="2" id="KW-0813">Transport</keyword>
<evidence type="ECO:0000256" key="6">
    <source>
        <dbReference type="ARBA" id="ARBA00022989"/>
    </source>
</evidence>
<feature type="transmembrane region" description="Helical" evidence="10">
    <location>
        <begin position="194"/>
        <end position="215"/>
    </location>
</feature>
<keyword evidence="7" id="KW-0406">Ion transport</keyword>
<organism evidence="12 13">
    <name type="scientific">Caldithrix abyssi DSM 13497</name>
    <dbReference type="NCBI Taxonomy" id="880073"/>
    <lineage>
        <taxon>Bacteria</taxon>
        <taxon>Pseudomonadati</taxon>
        <taxon>Calditrichota</taxon>
        <taxon>Calditrichia</taxon>
        <taxon>Calditrichales</taxon>
        <taxon>Calditrichaceae</taxon>
        <taxon>Caldithrix</taxon>
    </lineage>
</organism>
<dbReference type="GO" id="GO:0006811">
    <property type="term" value="P:monoatomic ion transport"/>
    <property type="evidence" value="ECO:0007669"/>
    <property type="project" value="UniProtKB-KW"/>
</dbReference>
<feature type="transmembrane region" description="Helical" evidence="10">
    <location>
        <begin position="288"/>
        <end position="307"/>
    </location>
</feature>
<feature type="transmembrane region" description="Helical" evidence="10">
    <location>
        <begin position="132"/>
        <end position="154"/>
    </location>
</feature>
<dbReference type="GO" id="GO:0042910">
    <property type="term" value="F:xenobiotic transmembrane transporter activity"/>
    <property type="evidence" value="ECO:0007669"/>
    <property type="project" value="InterPro"/>
</dbReference>
<protein>
    <recommendedName>
        <fullName evidence="9">Multidrug-efflux transporter</fullName>
    </recommendedName>
</protein>
<dbReference type="InterPro" id="IPR050222">
    <property type="entry name" value="MATE_MdtK"/>
</dbReference>
<dbReference type="PANTHER" id="PTHR43298">
    <property type="entry name" value="MULTIDRUG RESISTANCE PROTEIN NORM-RELATED"/>
    <property type="match status" value="1"/>
</dbReference>
<dbReference type="PIRSF" id="PIRSF006603">
    <property type="entry name" value="DinF"/>
    <property type="match status" value="1"/>
</dbReference>
<feature type="transmembrane region" description="Helical" evidence="10">
    <location>
        <begin position="90"/>
        <end position="112"/>
    </location>
</feature>
<keyword evidence="8 10" id="KW-0472">Membrane</keyword>
<evidence type="ECO:0000256" key="7">
    <source>
        <dbReference type="ARBA" id="ARBA00023065"/>
    </source>
</evidence>
<dbReference type="PANTHER" id="PTHR43298:SF2">
    <property type="entry name" value="FMN_FAD EXPORTER YEEO-RELATED"/>
    <property type="match status" value="1"/>
</dbReference>
<dbReference type="CDD" id="cd13137">
    <property type="entry name" value="MATE_NorM_like"/>
    <property type="match status" value="1"/>
</dbReference>
<keyword evidence="3" id="KW-0050">Antiport</keyword>
<dbReference type="InParanoid" id="H1XX65"/>
<reference evidence="11 14" key="2">
    <citation type="submission" date="2016-11" db="EMBL/GenBank/DDBJ databases">
        <title>Genomic analysis of Caldithrix abyssi and proposal of a novel bacterial phylum Caldithrichaeota.</title>
        <authorList>
            <person name="Kublanov I."/>
            <person name="Sigalova O."/>
            <person name="Gavrilov S."/>
            <person name="Lebedinsky A."/>
            <person name="Ivanova N."/>
            <person name="Daum C."/>
            <person name="Reddy T."/>
            <person name="Klenk H.P."/>
            <person name="Goker M."/>
            <person name="Reva O."/>
            <person name="Miroshnichenko M."/>
            <person name="Kyprides N."/>
            <person name="Woyke T."/>
            <person name="Gelfand M."/>
        </authorList>
    </citation>
    <scope>NUCLEOTIDE SEQUENCE [LARGE SCALE GENOMIC DNA]</scope>
    <source>
        <strain evidence="11 14">LF13</strain>
    </source>
</reference>
<keyword evidence="13" id="KW-1185">Reference proteome</keyword>
<evidence type="ECO:0000256" key="5">
    <source>
        <dbReference type="ARBA" id="ARBA00022692"/>
    </source>
</evidence>
<evidence type="ECO:0000313" key="11">
    <source>
        <dbReference type="EMBL" id="APF20699.1"/>
    </source>
</evidence>
<feature type="transmembrane region" description="Helical" evidence="10">
    <location>
        <begin position="166"/>
        <end position="188"/>
    </location>
</feature>
<dbReference type="AlphaFoldDB" id="H1XX65"/>
<dbReference type="eggNOG" id="COG0534">
    <property type="taxonomic scope" value="Bacteria"/>
</dbReference>
<dbReference type="KEGG" id="caby:Cabys_3954"/>
<sequence>MPEKKQTGTMTQVVKQSFPAVIDLSSQTITWLIEAIFLGQLSSLALAGVGIAQQFIILTFSVLLTFVVGSSIIIVRHLGAGDKWSANHVLGQAFLIGFLLSILIGLFWYFIVPLLMTLIKEEGNQARQYAVTYIRTVALFAPIIITNFICMGILRGVGDTLLTMTINLTVNILNLVLDVFLIFGLWIFPRLETFGAGLAVGIAQTVGLIITITFLRNHKSSLFLAMMEITQPRMATFKKLFKLGIPTTIEQLVWSMGQIILSFFAAQINVTALAAHQVLVRIQSVLSMINWGFSITGMTLVGKSIGAKNYKEALKSGHMVGRVSWINALVIGTLLFIFSKHVMSIFTGDVEVIQMGEDIMLLFVILQIPKAINTAYSGNLRGCADLNWLMWLAIGAVIINEVIGGFLLTFTFSMGLGGLWLIQILDESERLGLNIWRFNKGDWKKV</sequence>
<feature type="transmembrane region" description="Helical" evidence="10">
    <location>
        <begin position="319"/>
        <end position="339"/>
    </location>
</feature>
<reference evidence="12 13" key="1">
    <citation type="submission" date="2011-09" db="EMBL/GenBank/DDBJ databases">
        <title>The permanent draft genome of Caldithrix abyssi DSM 13497.</title>
        <authorList>
            <consortium name="US DOE Joint Genome Institute (JGI-PGF)"/>
            <person name="Lucas S."/>
            <person name="Han J."/>
            <person name="Lapidus A."/>
            <person name="Bruce D."/>
            <person name="Goodwin L."/>
            <person name="Pitluck S."/>
            <person name="Peters L."/>
            <person name="Kyrpides N."/>
            <person name="Mavromatis K."/>
            <person name="Ivanova N."/>
            <person name="Mikhailova N."/>
            <person name="Chertkov O."/>
            <person name="Detter J.C."/>
            <person name="Tapia R."/>
            <person name="Han C."/>
            <person name="Land M."/>
            <person name="Hauser L."/>
            <person name="Markowitz V."/>
            <person name="Cheng J.-F."/>
            <person name="Hugenholtz P."/>
            <person name="Woyke T."/>
            <person name="Wu D."/>
            <person name="Spring S."/>
            <person name="Brambilla E."/>
            <person name="Klenk H.-P."/>
            <person name="Eisen J.A."/>
        </authorList>
    </citation>
    <scope>NUCLEOTIDE SEQUENCE [LARGE SCALE GENOMIC DNA]</scope>
    <source>
        <strain evidence="12 13">DSM 13497</strain>
    </source>
</reference>
<dbReference type="InterPro" id="IPR002528">
    <property type="entry name" value="MATE_fam"/>
</dbReference>
<dbReference type="PaxDb" id="880073-Calab_1176"/>
<dbReference type="RefSeq" id="WP_006927854.1">
    <property type="nucleotide sequence ID" value="NZ_CM001402.1"/>
</dbReference>
<comment type="subcellular location">
    <subcellularLocation>
        <location evidence="1">Cell membrane</location>
        <topology evidence="1">Multi-pass membrane protein</topology>
    </subcellularLocation>
</comment>
<dbReference type="GO" id="GO:0005886">
    <property type="term" value="C:plasma membrane"/>
    <property type="evidence" value="ECO:0007669"/>
    <property type="project" value="UniProtKB-SubCell"/>
</dbReference>
<evidence type="ECO:0000256" key="4">
    <source>
        <dbReference type="ARBA" id="ARBA00022475"/>
    </source>
</evidence>